<name>A0A251V9W0_HELAN</name>
<accession>A0A251V9W0</accession>
<dbReference type="PANTHER" id="PTHR46137:SF2">
    <property type="entry name" value="OS09G0526800 PROTEIN"/>
    <property type="match status" value="1"/>
</dbReference>
<sequence length="352" mass="37615">MGYLSHRVDPDELKPGDHIYTWRTAFTYAHHGIYVGGNKVIHFTCDQENAKSNSGWNLSSSLPLPSSCLNSSSLNSSCLNSSCLNSSCLNSSSLNSSSLNSSCLNSSSLNSSCLNSSSLNSSCLNSSCLNSSCLNSSCLNSSCLNSSCLNSSSLNSSSLNSIDCGFSLPNCDSGLCLCTYYCGFHLPESGVTSSCLNCFIGTGSLYLYQYGVNKWRHLSKLRGGTSTTAPCDPPQVVIHRAMCLFNSQAGFGKYDVYTNNCEDFALYCKTGLLIPVKRVTGSSGQVNFIYNAPWKTALVSVALKVVCGTVAGAVGGGYTVGKHYMNRYKYDIGVRNDVVKVKVEDVGSFRGC</sequence>
<proteinExistence type="predicted"/>
<dbReference type="STRING" id="4232.A0A251V9W0"/>
<dbReference type="AlphaFoldDB" id="A0A251V9W0"/>
<dbReference type="Proteomes" id="UP000215914">
    <property type="component" value="Chromosome 3"/>
</dbReference>
<dbReference type="PROSITE" id="PS51934">
    <property type="entry name" value="LRAT"/>
    <property type="match status" value="1"/>
</dbReference>
<evidence type="ECO:0000313" key="3">
    <source>
        <dbReference type="Proteomes" id="UP000215914"/>
    </source>
</evidence>
<dbReference type="OrthoDB" id="421951at2759"/>
<evidence type="ECO:0000313" key="2">
    <source>
        <dbReference type="EMBL" id="OTG32408.1"/>
    </source>
</evidence>
<dbReference type="EMBL" id="CM007892">
    <property type="protein sequence ID" value="OTG32408.1"/>
    <property type="molecule type" value="Genomic_DNA"/>
</dbReference>
<protein>
    <submittedName>
        <fullName evidence="2">Putative endopeptidase, NLPC/P60 domain, LRAT-like domain protein</fullName>
    </submittedName>
</protein>
<feature type="domain" description="LRAT" evidence="1">
    <location>
        <begin position="20"/>
        <end position="277"/>
    </location>
</feature>
<gene>
    <name evidence="2" type="ORF">HannXRQ_Chr03g0086321</name>
</gene>
<dbReference type="Gene3D" id="3.90.1720.10">
    <property type="entry name" value="endopeptidase domain like (from Nostoc punctiforme)"/>
    <property type="match status" value="1"/>
</dbReference>
<dbReference type="InParanoid" id="A0A251V9W0"/>
<dbReference type="Pfam" id="PF04970">
    <property type="entry name" value="LRAT"/>
    <property type="match status" value="2"/>
</dbReference>
<organism evidence="2 3">
    <name type="scientific">Helianthus annuus</name>
    <name type="common">Common sunflower</name>
    <dbReference type="NCBI Taxonomy" id="4232"/>
    <lineage>
        <taxon>Eukaryota</taxon>
        <taxon>Viridiplantae</taxon>
        <taxon>Streptophyta</taxon>
        <taxon>Embryophyta</taxon>
        <taxon>Tracheophyta</taxon>
        <taxon>Spermatophyta</taxon>
        <taxon>Magnoliopsida</taxon>
        <taxon>eudicotyledons</taxon>
        <taxon>Gunneridae</taxon>
        <taxon>Pentapetalae</taxon>
        <taxon>asterids</taxon>
        <taxon>campanulids</taxon>
        <taxon>Asterales</taxon>
        <taxon>Asteraceae</taxon>
        <taxon>Asteroideae</taxon>
        <taxon>Heliantheae alliance</taxon>
        <taxon>Heliantheae</taxon>
        <taxon>Helianthus</taxon>
    </lineage>
</organism>
<dbReference type="PANTHER" id="PTHR46137">
    <property type="entry name" value="OS05G0310600 PROTEIN"/>
    <property type="match status" value="1"/>
</dbReference>
<dbReference type="InterPro" id="IPR007053">
    <property type="entry name" value="LRAT_dom"/>
</dbReference>
<keyword evidence="3" id="KW-1185">Reference proteome</keyword>
<evidence type="ECO:0000259" key="1">
    <source>
        <dbReference type="PROSITE" id="PS51934"/>
    </source>
</evidence>
<reference evidence="3" key="1">
    <citation type="journal article" date="2017" name="Nature">
        <title>The sunflower genome provides insights into oil metabolism, flowering and Asterid evolution.</title>
        <authorList>
            <person name="Badouin H."/>
            <person name="Gouzy J."/>
            <person name="Grassa C.J."/>
            <person name="Murat F."/>
            <person name="Staton S.E."/>
            <person name="Cottret L."/>
            <person name="Lelandais-Briere C."/>
            <person name="Owens G.L."/>
            <person name="Carrere S."/>
            <person name="Mayjonade B."/>
            <person name="Legrand L."/>
            <person name="Gill N."/>
            <person name="Kane N.C."/>
            <person name="Bowers J.E."/>
            <person name="Hubner S."/>
            <person name="Bellec A."/>
            <person name="Berard A."/>
            <person name="Berges H."/>
            <person name="Blanchet N."/>
            <person name="Boniface M.C."/>
            <person name="Brunel D."/>
            <person name="Catrice O."/>
            <person name="Chaidir N."/>
            <person name="Claudel C."/>
            <person name="Donnadieu C."/>
            <person name="Faraut T."/>
            <person name="Fievet G."/>
            <person name="Helmstetter N."/>
            <person name="King M."/>
            <person name="Knapp S.J."/>
            <person name="Lai Z."/>
            <person name="Le Paslier M.C."/>
            <person name="Lippi Y."/>
            <person name="Lorenzon L."/>
            <person name="Mandel J.R."/>
            <person name="Marage G."/>
            <person name="Marchand G."/>
            <person name="Marquand E."/>
            <person name="Bret-Mestries E."/>
            <person name="Morien E."/>
            <person name="Nambeesan S."/>
            <person name="Nguyen T."/>
            <person name="Pegot-Espagnet P."/>
            <person name="Pouilly N."/>
            <person name="Raftis F."/>
            <person name="Sallet E."/>
            <person name="Schiex T."/>
            <person name="Thomas J."/>
            <person name="Vandecasteele C."/>
            <person name="Vares D."/>
            <person name="Vear F."/>
            <person name="Vautrin S."/>
            <person name="Crespi M."/>
            <person name="Mangin B."/>
            <person name="Burke J.M."/>
            <person name="Salse J."/>
            <person name="Munos S."/>
            <person name="Vincourt P."/>
            <person name="Rieseberg L.H."/>
            <person name="Langlade N.B."/>
        </authorList>
    </citation>
    <scope>NUCLEOTIDE SEQUENCE [LARGE SCALE GENOMIC DNA]</scope>
    <source>
        <strain evidence="3">cv. SF193</strain>
    </source>
</reference>